<dbReference type="NCBIfam" id="TIGR00528">
    <property type="entry name" value="gcvT"/>
    <property type="match status" value="1"/>
</dbReference>
<dbReference type="GO" id="GO:0008168">
    <property type="term" value="F:methyltransferase activity"/>
    <property type="evidence" value="ECO:0007669"/>
    <property type="project" value="UniProtKB-KW"/>
</dbReference>
<sequence length="362" mass="39093">MARKTVLNSLHREYGGRMVEFAGWELPLHFGSQVEEHHRVRREAGMFDVSHMSLTDLDGADAPAFLRRLCANDTGRLVRPGLGLYTCLLDEAGGILDDAIVYRTGDTRFRLVSNAATRDKIAAWLERQAAAHPALRIAVRPDLAMIAAQGPTARARVETCLPAPLRTEAAALPPFGCAEMGEWLVSRTGYTGEDGYEIQLPLEAAPDLWRALAAAGVAVCGLGARDTLRLEAGLRLYGADMDESVTPLESGLAWTVAFAPEERDFIGRAALEAQRRRGGLRRCAGLVLEAPGVMRGGQRVVVPGIGEGVVTSGIYAPTLGRSVAFARLPPGGYERAWVEIRGQRKAARVGPTRFLSQVARMG</sequence>
<dbReference type="Gene3D" id="3.30.70.1400">
    <property type="entry name" value="Aminomethyltransferase beta-barrel domains"/>
    <property type="match status" value="1"/>
</dbReference>
<feature type="domain" description="Aminomethyltransferase C-terminal" evidence="9">
    <location>
        <begin position="281"/>
        <end position="354"/>
    </location>
</feature>
<evidence type="ECO:0000256" key="4">
    <source>
        <dbReference type="ARBA" id="ARBA00022679"/>
    </source>
</evidence>
<dbReference type="SUPFAM" id="SSF103025">
    <property type="entry name" value="Folate-binding domain"/>
    <property type="match status" value="1"/>
</dbReference>
<dbReference type="RefSeq" id="WP_085210461.1">
    <property type="nucleotide sequence ID" value="NZ_FXAM01000001.1"/>
</dbReference>
<dbReference type="PIRSF" id="PIRSF006487">
    <property type="entry name" value="GcvT"/>
    <property type="match status" value="1"/>
</dbReference>
<comment type="catalytic activity">
    <reaction evidence="6">
        <text>N(6)-[(R)-S(8)-aminomethyldihydrolipoyl]-L-lysyl-[protein] + (6S)-5,6,7,8-tetrahydrofolate = N(6)-[(R)-dihydrolipoyl]-L-lysyl-[protein] + (6R)-5,10-methylene-5,6,7,8-tetrahydrofolate + NH4(+)</text>
        <dbReference type="Rhea" id="RHEA:16945"/>
        <dbReference type="Rhea" id="RHEA-COMP:10475"/>
        <dbReference type="Rhea" id="RHEA-COMP:10492"/>
        <dbReference type="ChEBI" id="CHEBI:15636"/>
        <dbReference type="ChEBI" id="CHEBI:28938"/>
        <dbReference type="ChEBI" id="CHEBI:57453"/>
        <dbReference type="ChEBI" id="CHEBI:83100"/>
        <dbReference type="ChEBI" id="CHEBI:83143"/>
        <dbReference type="EC" id="2.1.2.10"/>
    </reaction>
</comment>
<dbReference type="InterPro" id="IPR013977">
    <property type="entry name" value="GcvT_C"/>
</dbReference>
<dbReference type="GO" id="GO:0006546">
    <property type="term" value="P:glycine catabolic process"/>
    <property type="evidence" value="ECO:0007669"/>
    <property type="project" value="InterPro"/>
</dbReference>
<dbReference type="InterPro" id="IPR006222">
    <property type="entry name" value="GCVT_N"/>
</dbReference>
<dbReference type="GO" id="GO:0008483">
    <property type="term" value="F:transaminase activity"/>
    <property type="evidence" value="ECO:0007669"/>
    <property type="project" value="UniProtKB-KW"/>
</dbReference>
<dbReference type="FunFam" id="3.30.70.1400:FF:000001">
    <property type="entry name" value="Aminomethyltransferase"/>
    <property type="match status" value="1"/>
</dbReference>
<dbReference type="AlphaFoldDB" id="A0A1Y6CSW0"/>
<dbReference type="EC" id="2.1.2.10" evidence="2"/>
<dbReference type="InterPro" id="IPR006223">
    <property type="entry name" value="GcvT"/>
</dbReference>
<protein>
    <recommendedName>
        <fullName evidence="2">aminomethyltransferase</fullName>
        <ecNumber evidence="2">2.1.2.10</ecNumber>
    </recommendedName>
    <alternativeName>
        <fullName evidence="5">Glycine cleavage system T protein</fullName>
    </alternativeName>
</protein>
<dbReference type="Gene3D" id="4.10.1250.10">
    <property type="entry name" value="Aminomethyltransferase fragment"/>
    <property type="match status" value="1"/>
</dbReference>
<dbReference type="Pfam" id="PF01571">
    <property type="entry name" value="GCV_T"/>
    <property type="match status" value="1"/>
</dbReference>
<evidence type="ECO:0000256" key="6">
    <source>
        <dbReference type="ARBA" id="ARBA00047665"/>
    </source>
</evidence>
<dbReference type="GO" id="GO:0005829">
    <property type="term" value="C:cytosol"/>
    <property type="evidence" value="ECO:0007669"/>
    <property type="project" value="TreeGrafter"/>
</dbReference>
<evidence type="ECO:0000256" key="5">
    <source>
        <dbReference type="ARBA" id="ARBA00031395"/>
    </source>
</evidence>
<dbReference type="Proteomes" id="UP000192923">
    <property type="component" value="Unassembled WGS sequence"/>
</dbReference>
<evidence type="ECO:0000259" key="9">
    <source>
        <dbReference type="Pfam" id="PF08669"/>
    </source>
</evidence>
<dbReference type="InterPro" id="IPR028896">
    <property type="entry name" value="GcvT/YgfZ/DmdA"/>
</dbReference>
<dbReference type="InterPro" id="IPR029043">
    <property type="entry name" value="GcvT/YgfZ_C"/>
</dbReference>
<dbReference type="InterPro" id="IPR027266">
    <property type="entry name" value="TrmE/GcvT-like"/>
</dbReference>
<feature type="domain" description="GCVT N-terminal" evidence="8">
    <location>
        <begin position="9"/>
        <end position="258"/>
    </location>
</feature>
<feature type="binding site" evidence="7">
    <location>
        <position position="197"/>
    </location>
    <ligand>
        <name>substrate</name>
    </ligand>
</feature>
<comment type="similarity">
    <text evidence="1">Belongs to the GcvT family.</text>
</comment>
<keyword evidence="10" id="KW-0489">Methyltransferase</keyword>
<name>A0A1Y6CSW0_9GAMM</name>
<gene>
    <name evidence="10" type="ORF">SAMN02949497_0975</name>
</gene>
<proteinExistence type="inferred from homology"/>
<dbReference type="SUPFAM" id="SSF101790">
    <property type="entry name" value="Aminomethyltransferase beta-barrel domain"/>
    <property type="match status" value="1"/>
</dbReference>
<dbReference type="OrthoDB" id="9774591at2"/>
<evidence type="ECO:0000313" key="11">
    <source>
        <dbReference type="Proteomes" id="UP000192923"/>
    </source>
</evidence>
<reference evidence="10 11" key="1">
    <citation type="submission" date="2016-12" db="EMBL/GenBank/DDBJ databases">
        <authorList>
            <person name="Song W.-J."/>
            <person name="Kurnit D.M."/>
        </authorList>
    </citation>
    <scope>NUCLEOTIDE SEQUENCE [LARGE SCALE GENOMIC DNA]</scope>
    <source>
        <strain evidence="10 11">175</strain>
    </source>
</reference>
<dbReference type="Gene3D" id="3.30.1360.120">
    <property type="entry name" value="Probable tRNA modification gtpase trme, domain 1"/>
    <property type="match status" value="1"/>
</dbReference>
<evidence type="ECO:0000256" key="2">
    <source>
        <dbReference type="ARBA" id="ARBA00012616"/>
    </source>
</evidence>
<organism evidence="10 11">
    <name type="scientific">Methylomagnum ishizawai</name>
    <dbReference type="NCBI Taxonomy" id="1760988"/>
    <lineage>
        <taxon>Bacteria</taxon>
        <taxon>Pseudomonadati</taxon>
        <taxon>Pseudomonadota</taxon>
        <taxon>Gammaproteobacteria</taxon>
        <taxon>Methylococcales</taxon>
        <taxon>Methylococcaceae</taxon>
        <taxon>Methylomagnum</taxon>
    </lineage>
</organism>
<dbReference type="EMBL" id="FXAM01000001">
    <property type="protein sequence ID" value="SMF93688.1"/>
    <property type="molecule type" value="Genomic_DNA"/>
</dbReference>
<evidence type="ECO:0000259" key="8">
    <source>
        <dbReference type="Pfam" id="PF01571"/>
    </source>
</evidence>
<dbReference type="STRING" id="1760988.SAMN02949497_0975"/>
<dbReference type="Pfam" id="PF08669">
    <property type="entry name" value="GCV_T_C"/>
    <property type="match status" value="1"/>
</dbReference>
<keyword evidence="11" id="KW-1185">Reference proteome</keyword>
<dbReference type="FunFam" id="4.10.1250.10:FF:000001">
    <property type="entry name" value="Aminomethyltransferase"/>
    <property type="match status" value="1"/>
</dbReference>
<dbReference type="PANTHER" id="PTHR43757">
    <property type="entry name" value="AMINOMETHYLTRANSFERASE"/>
    <property type="match status" value="1"/>
</dbReference>
<dbReference type="PANTHER" id="PTHR43757:SF2">
    <property type="entry name" value="AMINOMETHYLTRANSFERASE, MITOCHONDRIAL"/>
    <property type="match status" value="1"/>
</dbReference>
<accession>A0A1Y6CSW0</accession>
<dbReference type="NCBIfam" id="NF001567">
    <property type="entry name" value="PRK00389.1"/>
    <property type="match status" value="1"/>
</dbReference>
<evidence type="ECO:0000256" key="7">
    <source>
        <dbReference type="PIRSR" id="PIRSR006487-1"/>
    </source>
</evidence>
<dbReference type="GO" id="GO:0032259">
    <property type="term" value="P:methylation"/>
    <property type="evidence" value="ECO:0007669"/>
    <property type="project" value="UniProtKB-KW"/>
</dbReference>
<evidence type="ECO:0000256" key="1">
    <source>
        <dbReference type="ARBA" id="ARBA00008609"/>
    </source>
</evidence>
<dbReference type="GO" id="GO:0005960">
    <property type="term" value="C:glycine cleavage complex"/>
    <property type="evidence" value="ECO:0007669"/>
    <property type="project" value="InterPro"/>
</dbReference>
<keyword evidence="3" id="KW-0032">Aminotransferase</keyword>
<keyword evidence="4 10" id="KW-0808">Transferase</keyword>
<dbReference type="Gene3D" id="2.40.30.110">
    <property type="entry name" value="Aminomethyltransferase beta-barrel domains"/>
    <property type="match status" value="1"/>
</dbReference>
<evidence type="ECO:0000313" key="10">
    <source>
        <dbReference type="EMBL" id="SMF93688.1"/>
    </source>
</evidence>
<evidence type="ECO:0000256" key="3">
    <source>
        <dbReference type="ARBA" id="ARBA00022576"/>
    </source>
</evidence>
<dbReference type="GO" id="GO:0004047">
    <property type="term" value="F:aminomethyltransferase activity"/>
    <property type="evidence" value="ECO:0007669"/>
    <property type="project" value="UniProtKB-EC"/>
</dbReference>